<proteinExistence type="predicted"/>
<evidence type="ECO:0000259" key="2">
    <source>
        <dbReference type="PROSITE" id="PS51371"/>
    </source>
</evidence>
<dbReference type="PROSITE" id="PS51371">
    <property type="entry name" value="CBS"/>
    <property type="match status" value="1"/>
</dbReference>
<keyword evidence="1" id="KW-0129">CBS domain</keyword>
<feature type="domain" description="CBS" evidence="2">
    <location>
        <begin position="298"/>
        <end position="354"/>
    </location>
</feature>
<accession>A0A2S8F1J4</accession>
<dbReference type="InterPro" id="IPR046342">
    <property type="entry name" value="CBS_dom_sf"/>
</dbReference>
<dbReference type="Gene3D" id="3.10.580.10">
    <property type="entry name" value="CBS-domain"/>
    <property type="match status" value="1"/>
</dbReference>
<evidence type="ECO:0000313" key="4">
    <source>
        <dbReference type="Proteomes" id="UP000240009"/>
    </source>
</evidence>
<dbReference type="RefSeq" id="WP_105357550.1">
    <property type="nucleotide sequence ID" value="NZ_PUIA01000069.1"/>
</dbReference>
<gene>
    <name evidence="3" type="ORF">C5Y96_21180</name>
</gene>
<dbReference type="Proteomes" id="UP000240009">
    <property type="component" value="Unassembled WGS sequence"/>
</dbReference>
<name>A0A2S8F1J4_9BACT</name>
<dbReference type="SUPFAM" id="SSF52172">
    <property type="entry name" value="CheY-like"/>
    <property type="match status" value="1"/>
</dbReference>
<evidence type="ECO:0000256" key="1">
    <source>
        <dbReference type="PROSITE-ProRule" id="PRU00703"/>
    </source>
</evidence>
<comment type="caution">
    <text evidence="3">The sequence shown here is derived from an EMBL/GenBank/DDBJ whole genome shotgun (WGS) entry which is preliminary data.</text>
</comment>
<reference evidence="3 4" key="1">
    <citation type="submission" date="2018-02" db="EMBL/GenBank/DDBJ databases">
        <title>Comparative genomes isolates from brazilian mangrove.</title>
        <authorList>
            <person name="Araujo J.E."/>
            <person name="Taketani R.G."/>
            <person name="Silva M.C.P."/>
            <person name="Loureco M.V."/>
            <person name="Andreote F.D."/>
        </authorList>
    </citation>
    <scope>NUCLEOTIDE SEQUENCE [LARGE SCALE GENOMIC DNA]</scope>
    <source>
        <strain evidence="3 4">HEX-2 MGV</strain>
    </source>
</reference>
<organism evidence="3 4">
    <name type="scientific">Blastopirellula marina</name>
    <dbReference type="NCBI Taxonomy" id="124"/>
    <lineage>
        <taxon>Bacteria</taxon>
        <taxon>Pseudomonadati</taxon>
        <taxon>Planctomycetota</taxon>
        <taxon>Planctomycetia</taxon>
        <taxon>Pirellulales</taxon>
        <taxon>Pirellulaceae</taxon>
        <taxon>Blastopirellula</taxon>
    </lineage>
</organism>
<dbReference type="EMBL" id="PUIA01000069">
    <property type="protein sequence ID" value="PQO25967.1"/>
    <property type="molecule type" value="Genomic_DNA"/>
</dbReference>
<dbReference type="SUPFAM" id="SSF54631">
    <property type="entry name" value="CBS-domain pair"/>
    <property type="match status" value="1"/>
</dbReference>
<dbReference type="AlphaFoldDB" id="A0A2S8F1J4"/>
<dbReference type="OrthoDB" id="247427at2"/>
<dbReference type="InterPro" id="IPR000644">
    <property type="entry name" value="CBS_dom"/>
</dbReference>
<dbReference type="InterPro" id="IPR011006">
    <property type="entry name" value="CheY-like_superfamily"/>
</dbReference>
<protein>
    <recommendedName>
        <fullName evidence="2">CBS domain-containing protein</fullName>
    </recommendedName>
</protein>
<sequence length="415" mass="45742">MVTRALRIVVVSEDRQHLRDCFDFFVACGYEVETRCDSIYRESDSPEKKDVLIYDYDGSQTTISHNNLFKIAVIPAEKPDLVQKAISEAADDVVLKPVTPAKLLVRVRAAAAILEARVAVSQQYGRNPRNAYPSEGAFLGTLQYTIEQIAVHGHCVCTTLFAVSNTKSERYREWLASLEATALPDSRIFELSGNRVAVVTPASSPDQVTLWAADQMAQASVRDTSHADVSPLSISGSFVSTRNESSTSEQVSLLLTDRLNLAQSLGEGLLVDDSLENQWLPPQPTGSIFEGMTAQDIMQPTTVRLNASDSVQNALENMRLWNAEIAPVFQADDTPCGLIRTDDLVEIEDKHQAIGRYCLPNIPQVRCDSTFDEFVALFSSHDSSWLQVFRDGTPVGVIHCDDLTSMNTPVMVSLP</sequence>
<evidence type="ECO:0000313" key="3">
    <source>
        <dbReference type="EMBL" id="PQO25967.1"/>
    </source>
</evidence>